<proteinExistence type="predicted"/>
<dbReference type="OrthoDB" id="703071at2"/>
<keyword evidence="2" id="KW-1185">Reference proteome</keyword>
<dbReference type="Proteomes" id="UP000295197">
    <property type="component" value="Unassembled WGS sequence"/>
</dbReference>
<accession>A0A4R3VY07</accession>
<dbReference type="AlphaFoldDB" id="A0A4R3VY07"/>
<protein>
    <submittedName>
        <fullName evidence="1">Uncharacterized protein</fullName>
    </submittedName>
</protein>
<gene>
    <name evidence="1" type="ORF">EDC17_102442</name>
</gene>
<dbReference type="RefSeq" id="WP_132777914.1">
    <property type="nucleotide sequence ID" value="NZ_SMBZ01000024.1"/>
</dbReference>
<evidence type="ECO:0000313" key="2">
    <source>
        <dbReference type="Proteomes" id="UP000295197"/>
    </source>
</evidence>
<reference evidence="1 2" key="1">
    <citation type="submission" date="2019-03" db="EMBL/GenBank/DDBJ databases">
        <title>Genomic Encyclopedia of Type Strains, Phase IV (KMG-IV): sequencing the most valuable type-strain genomes for metagenomic binning, comparative biology and taxonomic classification.</title>
        <authorList>
            <person name="Goeker M."/>
        </authorList>
    </citation>
    <scope>NUCLEOTIDE SEQUENCE [LARGE SCALE GENOMIC DNA]</scope>
    <source>
        <strain evidence="1 2">DSM 22362</strain>
    </source>
</reference>
<comment type="caution">
    <text evidence="1">The sequence shown here is derived from an EMBL/GenBank/DDBJ whole genome shotgun (WGS) entry which is preliminary data.</text>
</comment>
<sequence length="128" mass="14771">MEANAKIHYRDSISFLEWKSDGKKKILNPNETKSIYHSNYTQKIFKGIPLEHVWVFIVDSAKINTYTITSDYIKSTPITHINKGIDGDIVRLTKENLENMVVDSPKALELVKKNKLVKALKEYNKGFE</sequence>
<organism evidence="1 2">
    <name type="scientific">Sphingobacterium alimentarium</name>
    <dbReference type="NCBI Taxonomy" id="797292"/>
    <lineage>
        <taxon>Bacteria</taxon>
        <taxon>Pseudomonadati</taxon>
        <taxon>Bacteroidota</taxon>
        <taxon>Sphingobacteriia</taxon>
        <taxon>Sphingobacteriales</taxon>
        <taxon>Sphingobacteriaceae</taxon>
        <taxon>Sphingobacterium</taxon>
    </lineage>
</organism>
<dbReference type="EMBL" id="SMBZ01000024">
    <property type="protein sequence ID" value="TCV12275.1"/>
    <property type="molecule type" value="Genomic_DNA"/>
</dbReference>
<evidence type="ECO:0000313" key="1">
    <source>
        <dbReference type="EMBL" id="TCV12275.1"/>
    </source>
</evidence>
<name>A0A4R3VY07_9SPHI</name>